<sequence>MSTPIGHIVSIAAVRATSQPIARAWCTCGWEWRCSSGATHLAFSKGEEHAIQANYTPPVGDRHRPNPCLVSKEDS</sequence>
<gene>
    <name evidence="1" type="ORF">FK530_23000</name>
</gene>
<dbReference type="Proteomes" id="UP000319375">
    <property type="component" value="Unassembled WGS sequence"/>
</dbReference>
<proteinExistence type="predicted"/>
<name>A0A5C5RSP9_9ACTN</name>
<comment type="caution">
    <text evidence="1">The sequence shown here is derived from an EMBL/GenBank/DDBJ whole genome shotgun (WGS) entry which is preliminary data.</text>
</comment>
<accession>A0A5C5RSP9</accession>
<dbReference type="RefSeq" id="WP_146489264.1">
    <property type="nucleotide sequence ID" value="NZ_VIGX01000026.1"/>
</dbReference>
<protein>
    <submittedName>
        <fullName evidence="1">Uncharacterized protein</fullName>
    </submittedName>
</protein>
<keyword evidence="2" id="KW-1185">Reference proteome</keyword>
<organism evidence="1 2">
    <name type="scientific">Tsukamurella conjunctivitidis</name>
    <dbReference type="NCBI Taxonomy" id="2592068"/>
    <lineage>
        <taxon>Bacteria</taxon>
        <taxon>Bacillati</taxon>
        <taxon>Actinomycetota</taxon>
        <taxon>Actinomycetes</taxon>
        <taxon>Mycobacteriales</taxon>
        <taxon>Tsukamurellaceae</taxon>
        <taxon>Tsukamurella</taxon>
    </lineage>
</organism>
<evidence type="ECO:0000313" key="1">
    <source>
        <dbReference type="EMBL" id="TWS25590.1"/>
    </source>
</evidence>
<evidence type="ECO:0000313" key="2">
    <source>
        <dbReference type="Proteomes" id="UP000319375"/>
    </source>
</evidence>
<reference evidence="1 2" key="1">
    <citation type="submission" date="2019-06" db="EMBL/GenBank/DDBJ databases">
        <title>Tsukamurella conjunctivitidis sp. nov., Tsukamurella assacharolytica sp. nov. and Tsukamurella sputae sp. nov. isolated from patients with conjunctivitis, bacteraemia (lymphoma) and respiratory infection (sputum) in Hong Kong.</title>
        <authorList>
            <person name="Teng J.L.L."/>
            <person name="Lee H.H."/>
            <person name="Fong J.Y.H."/>
            <person name="Fok K.M.N."/>
            <person name="Lau S.K.P."/>
            <person name="Woo P.C.Y."/>
        </authorList>
    </citation>
    <scope>NUCLEOTIDE SEQUENCE [LARGE SCALE GENOMIC DNA]</scope>
    <source>
        <strain evidence="1 2">HKU72</strain>
    </source>
</reference>
<dbReference type="AlphaFoldDB" id="A0A5C5RSP9"/>
<dbReference type="EMBL" id="VIGX01000026">
    <property type="protein sequence ID" value="TWS25590.1"/>
    <property type="molecule type" value="Genomic_DNA"/>
</dbReference>